<feature type="compositionally biased region" description="Basic and acidic residues" evidence="1">
    <location>
        <begin position="15"/>
        <end position="24"/>
    </location>
</feature>
<feature type="region of interest" description="Disordered" evidence="1">
    <location>
        <begin position="207"/>
        <end position="272"/>
    </location>
</feature>
<evidence type="ECO:0000256" key="1">
    <source>
        <dbReference type="SAM" id="MobiDB-lite"/>
    </source>
</evidence>
<dbReference type="EMBL" id="KN837521">
    <property type="protein sequence ID" value="KIJ24175.1"/>
    <property type="molecule type" value="Genomic_DNA"/>
</dbReference>
<accession>A0A0C9UG07</accession>
<dbReference type="Proteomes" id="UP000054279">
    <property type="component" value="Unassembled WGS sequence"/>
</dbReference>
<name>A0A0C9UG07_SPHS4</name>
<proteinExistence type="predicted"/>
<sequence>MVALSEPFPKGPKGKAPEKAPHNPAFDIDRDSLAIFISADGLFTDANGASLNAVWDSVLNVYTLQDGRCLLLNAYPSSLTNYEDGFNDNIERSQNSFGQWRVGSVLSSGKAALSPRSLARKSLKKVAPTNLFSSSPIASSSTLKSQHILPFSSHFSAAMHTKVQPAASQSLSSSNMPSPVPERKKSLHISSSTSSEVAVVMDTITKRVPNHPKKQISVAKNNKKPSVSKSKALIGSDKKTLTTANTRYSTRSTKVAKQTRQKHDEEYAVPQD</sequence>
<dbReference type="AlphaFoldDB" id="A0A0C9UG07"/>
<protein>
    <submittedName>
        <fullName evidence="2">Uncharacterized protein</fullName>
    </submittedName>
</protein>
<dbReference type="HOGENOM" id="CLU_1023668_0_0_1"/>
<feature type="compositionally biased region" description="Low complexity" evidence="1">
    <location>
        <begin position="166"/>
        <end position="177"/>
    </location>
</feature>
<feature type="compositionally biased region" description="Low complexity" evidence="1">
    <location>
        <begin position="217"/>
        <end position="232"/>
    </location>
</feature>
<feature type="compositionally biased region" description="Polar residues" evidence="1">
    <location>
        <begin position="241"/>
        <end position="258"/>
    </location>
</feature>
<organism evidence="2 3">
    <name type="scientific">Sphaerobolus stellatus (strain SS14)</name>
    <dbReference type="NCBI Taxonomy" id="990650"/>
    <lineage>
        <taxon>Eukaryota</taxon>
        <taxon>Fungi</taxon>
        <taxon>Dikarya</taxon>
        <taxon>Basidiomycota</taxon>
        <taxon>Agaricomycotina</taxon>
        <taxon>Agaricomycetes</taxon>
        <taxon>Phallomycetidae</taxon>
        <taxon>Geastrales</taxon>
        <taxon>Sphaerobolaceae</taxon>
        <taxon>Sphaerobolus</taxon>
    </lineage>
</organism>
<feature type="region of interest" description="Disordered" evidence="1">
    <location>
        <begin position="166"/>
        <end position="193"/>
    </location>
</feature>
<reference evidence="2 3" key="1">
    <citation type="submission" date="2014-06" db="EMBL/GenBank/DDBJ databases">
        <title>Evolutionary Origins and Diversification of the Mycorrhizal Mutualists.</title>
        <authorList>
            <consortium name="DOE Joint Genome Institute"/>
            <consortium name="Mycorrhizal Genomics Consortium"/>
            <person name="Kohler A."/>
            <person name="Kuo A."/>
            <person name="Nagy L.G."/>
            <person name="Floudas D."/>
            <person name="Copeland A."/>
            <person name="Barry K.W."/>
            <person name="Cichocki N."/>
            <person name="Veneault-Fourrey C."/>
            <person name="LaButti K."/>
            <person name="Lindquist E.A."/>
            <person name="Lipzen A."/>
            <person name="Lundell T."/>
            <person name="Morin E."/>
            <person name="Murat C."/>
            <person name="Riley R."/>
            <person name="Ohm R."/>
            <person name="Sun H."/>
            <person name="Tunlid A."/>
            <person name="Henrissat B."/>
            <person name="Grigoriev I.V."/>
            <person name="Hibbett D.S."/>
            <person name="Martin F."/>
        </authorList>
    </citation>
    <scope>NUCLEOTIDE SEQUENCE [LARGE SCALE GENOMIC DNA]</scope>
    <source>
        <strain evidence="2 3">SS14</strain>
    </source>
</reference>
<gene>
    <name evidence="2" type="ORF">M422DRAFT_56508</name>
</gene>
<evidence type="ECO:0000313" key="3">
    <source>
        <dbReference type="Proteomes" id="UP000054279"/>
    </source>
</evidence>
<keyword evidence="3" id="KW-1185">Reference proteome</keyword>
<feature type="region of interest" description="Disordered" evidence="1">
    <location>
        <begin position="1"/>
        <end position="24"/>
    </location>
</feature>
<evidence type="ECO:0000313" key="2">
    <source>
        <dbReference type="EMBL" id="KIJ24175.1"/>
    </source>
</evidence>